<evidence type="ECO:0000313" key="3">
    <source>
        <dbReference type="EMBL" id="CEL93579.1"/>
    </source>
</evidence>
<feature type="region of interest" description="Disordered" evidence="1">
    <location>
        <begin position="21"/>
        <end position="61"/>
    </location>
</feature>
<reference evidence="3 4" key="1">
    <citation type="submission" date="2014-11" db="EMBL/GenBank/DDBJ databases">
        <authorList>
            <person name="Zhu J."/>
            <person name="Qi W."/>
            <person name="Song R."/>
        </authorList>
    </citation>
    <scope>NUCLEOTIDE SEQUENCE [LARGE SCALE GENOMIC DNA]</scope>
</reference>
<name>A0A0G4EE20_VITBC</name>
<organism evidence="3 4">
    <name type="scientific">Vitrella brassicaformis (strain CCMP3155)</name>
    <dbReference type="NCBI Taxonomy" id="1169540"/>
    <lineage>
        <taxon>Eukaryota</taxon>
        <taxon>Sar</taxon>
        <taxon>Alveolata</taxon>
        <taxon>Colpodellida</taxon>
        <taxon>Vitrellaceae</taxon>
        <taxon>Vitrella</taxon>
    </lineage>
</organism>
<dbReference type="Proteomes" id="UP000041254">
    <property type="component" value="Unassembled WGS sequence"/>
</dbReference>
<evidence type="ECO:0000313" key="4">
    <source>
        <dbReference type="Proteomes" id="UP000041254"/>
    </source>
</evidence>
<proteinExistence type="predicted"/>
<dbReference type="AlphaFoldDB" id="A0A0G4EE20"/>
<dbReference type="EMBL" id="CDMY01000179">
    <property type="protein sequence ID" value="CEL93579.1"/>
    <property type="molecule type" value="Genomic_DNA"/>
</dbReference>
<evidence type="ECO:0000256" key="1">
    <source>
        <dbReference type="SAM" id="MobiDB-lite"/>
    </source>
</evidence>
<accession>A0A0G4EE20</accession>
<feature type="chain" id="PRO_5005187199" description="Cytochrome c domain-containing protein" evidence="2">
    <location>
        <begin position="17"/>
        <end position="383"/>
    </location>
</feature>
<dbReference type="VEuPathDB" id="CryptoDB:Vbra_11287"/>
<protein>
    <recommendedName>
        <fullName evidence="5">Cytochrome c domain-containing protein</fullName>
    </recommendedName>
</protein>
<dbReference type="InParanoid" id="A0A0G4EE20"/>
<dbReference type="InterPro" id="IPR009465">
    <property type="entry name" value="Spondin_N"/>
</dbReference>
<dbReference type="NCBIfam" id="NF038123">
    <property type="entry name" value="NF038123_dom"/>
    <property type="match status" value="1"/>
</dbReference>
<evidence type="ECO:0008006" key="5">
    <source>
        <dbReference type="Google" id="ProtNLM"/>
    </source>
</evidence>
<keyword evidence="4" id="KW-1185">Reference proteome</keyword>
<feature type="compositionally biased region" description="Basic and acidic residues" evidence="1">
    <location>
        <begin position="21"/>
        <end position="53"/>
    </location>
</feature>
<feature type="signal peptide" evidence="2">
    <location>
        <begin position="1"/>
        <end position="16"/>
    </location>
</feature>
<sequence>MKAIFLVALLLTSGYAQKAAEEVRKEPHHDLHHDHQKGDEVRKEPLPEAEAEKAGGPGHHLKMHRAKDDPNYHGEHGSMIIPVPEYEKYGCSKCHKLHTKGIKSKTGDQDKKEPIAKQSCKQVRVKVCIENRTNGSGNQPMSPPLIHAASRSLGFYNKGVLASDSETRGFCDLAEDGVNSEAAEWLRRNVGDLEPATVDCGVLAAEDGIAPGDTACFELRLSCECAFINNAGVNVPKEDVYVNVAQMQIITNDNFWAAGDILITRENGNDFLYEEADASEPPFQAAFTSLDAGCEINNELCTHIPRSQCLALDACSAAQDAETCNALRAEENGEIDDGQCITGEGAGNKLSPEIYGCPGEVASMTIEVLEGAADGPNGPPAGP</sequence>
<evidence type="ECO:0000256" key="2">
    <source>
        <dbReference type="SAM" id="SignalP"/>
    </source>
</evidence>
<gene>
    <name evidence="3" type="ORF">Vbra_11287</name>
</gene>
<keyword evidence="2" id="KW-0732">Signal</keyword>